<name>A0ACB9GL28_9ASTR</name>
<comment type="caution">
    <text evidence="1">The sequence shown here is derived from an EMBL/GenBank/DDBJ whole genome shotgun (WGS) entry which is preliminary data.</text>
</comment>
<evidence type="ECO:0000313" key="2">
    <source>
        <dbReference type="Proteomes" id="UP001056120"/>
    </source>
</evidence>
<dbReference type="Proteomes" id="UP001056120">
    <property type="component" value="Linkage Group LG14"/>
</dbReference>
<dbReference type="EMBL" id="CM042031">
    <property type="protein sequence ID" value="KAI3783447.1"/>
    <property type="molecule type" value="Genomic_DNA"/>
</dbReference>
<protein>
    <submittedName>
        <fullName evidence="1">Uncharacterized protein</fullName>
    </submittedName>
</protein>
<sequence length="115" mass="12828">MPSTLQKHIVRKTVLTILVRSDPYQTISQSSQSHPEIEEAYMHAPTPPVSPLAPNQEEENIMILSWGDLGFLGSDMDSTYWYGTGSISADAIPINVQYENVNPTPEPEVESLDQR</sequence>
<reference evidence="2" key="1">
    <citation type="journal article" date="2022" name="Mol. Ecol. Resour.">
        <title>The genomes of chicory, endive, great burdock and yacon provide insights into Asteraceae palaeo-polyploidization history and plant inulin production.</title>
        <authorList>
            <person name="Fan W."/>
            <person name="Wang S."/>
            <person name="Wang H."/>
            <person name="Wang A."/>
            <person name="Jiang F."/>
            <person name="Liu H."/>
            <person name="Zhao H."/>
            <person name="Xu D."/>
            <person name="Zhang Y."/>
        </authorList>
    </citation>
    <scope>NUCLEOTIDE SEQUENCE [LARGE SCALE GENOMIC DNA]</scope>
    <source>
        <strain evidence="2">cv. Yunnan</strain>
    </source>
</reference>
<accession>A0ACB9GL28</accession>
<gene>
    <name evidence="1" type="ORF">L1987_42529</name>
</gene>
<evidence type="ECO:0000313" key="1">
    <source>
        <dbReference type="EMBL" id="KAI3783447.1"/>
    </source>
</evidence>
<organism evidence="1 2">
    <name type="scientific">Smallanthus sonchifolius</name>
    <dbReference type="NCBI Taxonomy" id="185202"/>
    <lineage>
        <taxon>Eukaryota</taxon>
        <taxon>Viridiplantae</taxon>
        <taxon>Streptophyta</taxon>
        <taxon>Embryophyta</taxon>
        <taxon>Tracheophyta</taxon>
        <taxon>Spermatophyta</taxon>
        <taxon>Magnoliopsida</taxon>
        <taxon>eudicotyledons</taxon>
        <taxon>Gunneridae</taxon>
        <taxon>Pentapetalae</taxon>
        <taxon>asterids</taxon>
        <taxon>campanulids</taxon>
        <taxon>Asterales</taxon>
        <taxon>Asteraceae</taxon>
        <taxon>Asteroideae</taxon>
        <taxon>Heliantheae alliance</taxon>
        <taxon>Millerieae</taxon>
        <taxon>Smallanthus</taxon>
    </lineage>
</organism>
<proteinExistence type="predicted"/>
<keyword evidence="2" id="KW-1185">Reference proteome</keyword>
<reference evidence="1 2" key="2">
    <citation type="journal article" date="2022" name="Mol. Ecol. Resour.">
        <title>The genomes of chicory, endive, great burdock and yacon provide insights into Asteraceae paleo-polyploidization history and plant inulin production.</title>
        <authorList>
            <person name="Fan W."/>
            <person name="Wang S."/>
            <person name="Wang H."/>
            <person name="Wang A."/>
            <person name="Jiang F."/>
            <person name="Liu H."/>
            <person name="Zhao H."/>
            <person name="Xu D."/>
            <person name="Zhang Y."/>
        </authorList>
    </citation>
    <scope>NUCLEOTIDE SEQUENCE [LARGE SCALE GENOMIC DNA]</scope>
    <source>
        <strain evidence="2">cv. Yunnan</strain>
        <tissue evidence="1">Leaves</tissue>
    </source>
</reference>